<dbReference type="InterPro" id="IPR001313">
    <property type="entry name" value="Pumilio_RNA-bd_rpt"/>
</dbReference>
<evidence type="ECO:0000256" key="7">
    <source>
        <dbReference type="PROSITE-ProRule" id="PRU00317"/>
    </source>
</evidence>
<feature type="compositionally biased region" description="Polar residues" evidence="8">
    <location>
        <begin position="184"/>
        <end position="194"/>
    </location>
</feature>
<reference evidence="10 11" key="2">
    <citation type="journal article" date="2012" name="Open Biol.">
        <title>Characteristics of nucleosomes and linker DNA regions on the genome of the basidiomycete Mixia osmundae revealed by mono- and dinucleosome mapping.</title>
        <authorList>
            <person name="Nishida H."/>
            <person name="Kondo S."/>
            <person name="Matsumoto T."/>
            <person name="Suzuki Y."/>
            <person name="Yoshikawa H."/>
            <person name="Taylor T.D."/>
            <person name="Sugiyama J."/>
        </authorList>
    </citation>
    <scope>NUCLEOTIDE SEQUENCE [LARGE SCALE GENOMIC DNA]</scope>
    <source>
        <strain evidence="11">CBS 9802 / IAM 14324 / JCM 22182 / KY 12970</strain>
    </source>
</reference>
<dbReference type="FunFam" id="3.40.1810.10:FF:000002">
    <property type="entry name" value="Serum response factor b"/>
    <property type="match status" value="1"/>
</dbReference>
<dbReference type="InterPro" id="IPR050142">
    <property type="entry name" value="MADS-box/MEF2_TF"/>
</dbReference>
<dbReference type="PROSITE" id="PS50066">
    <property type="entry name" value="MADS_BOX_2"/>
    <property type="match status" value="1"/>
</dbReference>
<evidence type="ECO:0000259" key="9">
    <source>
        <dbReference type="PROSITE" id="PS50066"/>
    </source>
</evidence>
<feature type="compositionally biased region" description="Low complexity" evidence="8">
    <location>
        <begin position="98"/>
        <end position="109"/>
    </location>
</feature>
<feature type="region of interest" description="Disordered" evidence="8">
    <location>
        <begin position="435"/>
        <end position="483"/>
    </location>
</feature>
<dbReference type="Pfam" id="PF00319">
    <property type="entry name" value="SRF-TF"/>
    <property type="match status" value="1"/>
</dbReference>
<feature type="region of interest" description="Disordered" evidence="8">
    <location>
        <begin position="225"/>
        <end position="248"/>
    </location>
</feature>
<dbReference type="CDD" id="cd00266">
    <property type="entry name" value="MADS_SRF_like"/>
    <property type="match status" value="1"/>
</dbReference>
<feature type="region of interest" description="Disordered" evidence="8">
    <location>
        <begin position="277"/>
        <end position="313"/>
    </location>
</feature>
<dbReference type="AlphaFoldDB" id="G7DZ57"/>
<keyword evidence="5" id="KW-0804">Transcription</keyword>
<feature type="compositionally biased region" description="Low complexity" evidence="8">
    <location>
        <begin position="286"/>
        <end position="301"/>
    </location>
</feature>
<dbReference type="EMBL" id="BABT02000067">
    <property type="protein sequence ID" value="GAA95867.1"/>
    <property type="molecule type" value="Genomic_DNA"/>
</dbReference>
<dbReference type="GO" id="GO:0045944">
    <property type="term" value="P:positive regulation of transcription by RNA polymerase II"/>
    <property type="evidence" value="ECO:0007669"/>
    <property type="project" value="InterPro"/>
</dbReference>
<dbReference type="InterPro" id="IPR033897">
    <property type="entry name" value="SRF-like_MADS-box"/>
</dbReference>
<dbReference type="PROSITE" id="PS50302">
    <property type="entry name" value="PUM"/>
    <property type="match status" value="1"/>
</dbReference>
<sequence>MLAEPDTSLGAIDELPGPAMASVLESAFGKASISGAQATNKEQIDGAAPSMKAQGKQRALDDSSDALLPPPSSAQDDASSSAPLLTESAGKSRPLTRSQGSVSSQPPVSLTMTPSGTTMEATGRTAPEGEFISGVFDDLDLELPDEFGPMMLRNQSLTRSQSKQVQTGLGDTLDGRPQPRPLQSYRSGDSSDNLGMSGGSQRLGLGFNEQMAEVGSVSPSDLNGGISLISVQGPSPHPGEGTSLSHKTSSNLLSAPMLKGESESSGSRRASAFLDAPSAVGTPATSVSTAQPSSADSSSNALPTLGSNTSLNEDAMVIVEDNLEGDEESDDEANVSTGKKGAGIANAKKYTTSGRRKIDIQYITEKSKRHITFSKRKAGIMKKAYELSTLTGTQVLLLVVSETGLVYTFTTNKLQPIVTDKAGKNLIQKCLSAKGEQSKDTLVEKPASAPPTVSNAAAADPAMSAHSPYASPHPQLAQGAATPMLSTPAPVGMPAFPQAYHPNSPFILPSASGSATAANNSAYAQAGTPGSLHIPSPLPGTPQPMLSPSSQSRTPRTLKKRKTTENLKLRETAAQLDARRRAAAILAEQFLIEAQQAPTIANLLRAFQQADESQRTRPPKLGPNGMPVVEGLDGTLHLFQSNCEDRPEAQVARQAGKRWMDLHGCEDLEKCFIDFFTDFLVTKCPSSEEEVSANSKDLLKFVAWLHGHHFITKELEQQIMQRCPTHVLDSSKPFANLPDSRTDKATKALSEYCVYLNDDFAPRRGGLTMVGAFRGFYSVERVRRNYALLGNQALDHENITPFKVRLPYKVTRLLKPQDQLYLGLNQVAGKSYWVPVESGQIQSVDEEALEPNWPNPEYHQMELASAQRNGDQAALTYHLHRYHQDVRSRDLLQGGDLSEDEYEDKSGSGGMATRSPRRRPMVNASQSVPNLKTLAAQQQQNAQASPFLAPNGLLGQWNGVTY</sequence>
<evidence type="ECO:0000256" key="4">
    <source>
        <dbReference type="ARBA" id="ARBA00023125"/>
    </source>
</evidence>
<feature type="region of interest" description="Disordered" evidence="8">
    <location>
        <begin position="151"/>
        <end position="203"/>
    </location>
</feature>
<dbReference type="HOGENOM" id="CLU_307382_0_0_1"/>
<feature type="compositionally biased region" description="Low complexity" evidence="8">
    <location>
        <begin position="73"/>
        <end position="85"/>
    </location>
</feature>
<keyword evidence="11" id="KW-1185">Reference proteome</keyword>
<dbReference type="Gene3D" id="3.40.1810.10">
    <property type="entry name" value="Transcription factor, MADS-box"/>
    <property type="match status" value="1"/>
</dbReference>
<dbReference type="eggNOG" id="KOG0015">
    <property type="taxonomic scope" value="Eukaryota"/>
</dbReference>
<evidence type="ECO:0000256" key="1">
    <source>
        <dbReference type="ARBA" id="ARBA00004123"/>
    </source>
</evidence>
<reference evidence="10 11" key="1">
    <citation type="journal article" date="2011" name="J. Gen. Appl. Microbiol.">
        <title>Draft genome sequencing of the enigmatic basidiomycete Mixia osmundae.</title>
        <authorList>
            <person name="Nishida H."/>
            <person name="Nagatsuka Y."/>
            <person name="Sugiyama J."/>
        </authorList>
    </citation>
    <scope>NUCLEOTIDE SEQUENCE [LARGE SCALE GENOMIC DNA]</scope>
    <source>
        <strain evidence="11">CBS 9802 / IAM 14324 / JCM 22182 / KY 12970</strain>
    </source>
</reference>
<feature type="repeat" description="Pumilio" evidence="7">
    <location>
        <begin position="408"/>
        <end position="444"/>
    </location>
</feature>
<feature type="compositionally biased region" description="Low complexity" evidence="8">
    <location>
        <begin position="456"/>
        <end position="465"/>
    </location>
</feature>
<evidence type="ECO:0000313" key="11">
    <source>
        <dbReference type="Proteomes" id="UP000009131"/>
    </source>
</evidence>
<dbReference type="RefSeq" id="XP_014566862.1">
    <property type="nucleotide sequence ID" value="XM_014711376.1"/>
</dbReference>
<evidence type="ECO:0000256" key="8">
    <source>
        <dbReference type="SAM" id="MobiDB-lite"/>
    </source>
</evidence>
<gene>
    <name evidence="10" type="primary">Mo02524</name>
    <name evidence="10" type="ORF">E5Q_02524</name>
</gene>
<dbReference type="PRINTS" id="PR00404">
    <property type="entry name" value="MADSDOMAIN"/>
</dbReference>
<evidence type="ECO:0000256" key="2">
    <source>
        <dbReference type="ARBA" id="ARBA00022737"/>
    </source>
</evidence>
<dbReference type="SUPFAM" id="SSF55455">
    <property type="entry name" value="SRF-like"/>
    <property type="match status" value="1"/>
</dbReference>
<feature type="compositionally biased region" description="Polar residues" evidence="8">
    <location>
        <begin position="110"/>
        <end position="120"/>
    </location>
</feature>
<dbReference type="GO" id="GO:0005634">
    <property type="term" value="C:nucleus"/>
    <property type="evidence" value="ECO:0007669"/>
    <property type="project" value="UniProtKB-SubCell"/>
</dbReference>
<accession>G7DZ57</accession>
<dbReference type="GO" id="GO:0000987">
    <property type="term" value="F:cis-regulatory region sequence-specific DNA binding"/>
    <property type="evidence" value="ECO:0007669"/>
    <property type="project" value="InterPro"/>
</dbReference>
<dbReference type="InterPro" id="IPR002100">
    <property type="entry name" value="TF_MADSbox"/>
</dbReference>
<dbReference type="STRING" id="764103.G7DZ57"/>
<evidence type="ECO:0000256" key="3">
    <source>
        <dbReference type="ARBA" id="ARBA00023015"/>
    </source>
</evidence>
<evidence type="ECO:0000256" key="6">
    <source>
        <dbReference type="ARBA" id="ARBA00023242"/>
    </source>
</evidence>
<dbReference type="OrthoDB" id="2284405at2759"/>
<keyword evidence="3" id="KW-0805">Transcription regulation</keyword>
<dbReference type="GO" id="GO:0003723">
    <property type="term" value="F:RNA binding"/>
    <property type="evidence" value="ECO:0007669"/>
    <property type="project" value="InterPro"/>
</dbReference>
<dbReference type="InParanoid" id="G7DZ57"/>
<proteinExistence type="predicted"/>
<feature type="region of interest" description="Disordered" evidence="8">
    <location>
        <begin position="890"/>
        <end position="924"/>
    </location>
</feature>
<evidence type="ECO:0000313" key="10">
    <source>
        <dbReference type="EMBL" id="GAA95867.1"/>
    </source>
</evidence>
<dbReference type="Proteomes" id="UP000009131">
    <property type="component" value="Unassembled WGS sequence"/>
</dbReference>
<keyword evidence="6" id="KW-0539">Nucleus</keyword>
<dbReference type="GO" id="GO:0000981">
    <property type="term" value="F:DNA-binding transcription factor activity, RNA polymerase II-specific"/>
    <property type="evidence" value="ECO:0007669"/>
    <property type="project" value="InterPro"/>
</dbReference>
<keyword evidence="2" id="KW-0677">Repeat</keyword>
<comment type="subcellular location">
    <subcellularLocation>
        <location evidence="1">Nucleus</location>
    </subcellularLocation>
</comment>
<name>G7DZ57_MIXOS</name>
<protein>
    <recommendedName>
        <fullName evidence="9">MADS-box domain-containing protein</fullName>
    </recommendedName>
</protein>
<dbReference type="GO" id="GO:0046983">
    <property type="term" value="F:protein dimerization activity"/>
    <property type="evidence" value="ECO:0007669"/>
    <property type="project" value="InterPro"/>
</dbReference>
<feature type="domain" description="MADS-box" evidence="9">
    <location>
        <begin position="353"/>
        <end position="413"/>
    </location>
</feature>
<feature type="region of interest" description="Disordered" evidence="8">
    <location>
        <begin position="524"/>
        <end position="562"/>
    </location>
</feature>
<dbReference type="SMART" id="SM00432">
    <property type="entry name" value="MADS"/>
    <property type="match status" value="1"/>
</dbReference>
<organism evidence="10 11">
    <name type="scientific">Mixia osmundae (strain CBS 9802 / IAM 14324 / JCM 22182 / KY 12970)</name>
    <dbReference type="NCBI Taxonomy" id="764103"/>
    <lineage>
        <taxon>Eukaryota</taxon>
        <taxon>Fungi</taxon>
        <taxon>Dikarya</taxon>
        <taxon>Basidiomycota</taxon>
        <taxon>Pucciniomycotina</taxon>
        <taxon>Mixiomycetes</taxon>
        <taxon>Mixiales</taxon>
        <taxon>Mixiaceae</taxon>
        <taxon>Mixia</taxon>
    </lineage>
</organism>
<feature type="region of interest" description="Disordered" evidence="8">
    <location>
        <begin position="40"/>
        <end position="129"/>
    </location>
</feature>
<dbReference type="PANTHER" id="PTHR48019">
    <property type="entry name" value="SERUM RESPONSE FACTOR HOMOLOG"/>
    <property type="match status" value="1"/>
</dbReference>
<keyword evidence="4" id="KW-0238">DNA-binding</keyword>
<comment type="caution">
    <text evidence="10">The sequence shown here is derived from an EMBL/GenBank/DDBJ whole genome shotgun (WGS) entry which is preliminary data.</text>
</comment>
<feature type="compositionally biased region" description="Polar residues" evidence="8">
    <location>
        <begin position="153"/>
        <end position="169"/>
    </location>
</feature>
<dbReference type="InterPro" id="IPR036879">
    <property type="entry name" value="TF_MADSbox_sf"/>
</dbReference>
<evidence type="ECO:0000256" key="5">
    <source>
        <dbReference type="ARBA" id="ARBA00023163"/>
    </source>
</evidence>